<comment type="similarity">
    <text evidence="5">Belongs to the FliO/MopB family.</text>
</comment>
<dbReference type="GO" id="GO:0009425">
    <property type="term" value="C:bacterial-type flagellum basal body"/>
    <property type="evidence" value="ECO:0007669"/>
    <property type="project" value="UniProtKB-SubCell"/>
</dbReference>
<feature type="transmembrane region" description="Helical" evidence="5">
    <location>
        <begin position="6"/>
        <end position="25"/>
    </location>
</feature>
<keyword evidence="5" id="KW-0975">Bacterial flagellum</keyword>
<evidence type="ECO:0000256" key="3">
    <source>
        <dbReference type="ARBA" id="ARBA00022989"/>
    </source>
</evidence>
<evidence type="ECO:0000313" key="6">
    <source>
        <dbReference type="EMBL" id="PSR33669.1"/>
    </source>
</evidence>
<evidence type="ECO:0000256" key="2">
    <source>
        <dbReference type="ARBA" id="ARBA00022692"/>
    </source>
</evidence>
<keyword evidence="3 5" id="KW-1133">Transmembrane helix</keyword>
<name>A0A2T2XGP8_9FIRM</name>
<evidence type="ECO:0000256" key="1">
    <source>
        <dbReference type="ARBA" id="ARBA00022475"/>
    </source>
</evidence>
<comment type="subcellular location">
    <subcellularLocation>
        <location evidence="5">Cell membrane</location>
    </subcellularLocation>
    <subcellularLocation>
        <location evidence="5">Bacterial flagellum basal body</location>
    </subcellularLocation>
</comment>
<keyword evidence="4 5" id="KW-0472">Membrane</keyword>
<dbReference type="GO" id="GO:0044781">
    <property type="term" value="P:bacterial-type flagellum organization"/>
    <property type="evidence" value="ECO:0007669"/>
    <property type="project" value="UniProtKB-UniRule"/>
</dbReference>
<reference evidence="6 7" key="1">
    <citation type="journal article" date="2014" name="BMC Genomics">
        <title>Comparison of environmental and isolate Sulfobacillus genomes reveals diverse carbon, sulfur, nitrogen, and hydrogen metabolisms.</title>
        <authorList>
            <person name="Justice N.B."/>
            <person name="Norman A."/>
            <person name="Brown C.T."/>
            <person name="Singh A."/>
            <person name="Thomas B.C."/>
            <person name="Banfield J.F."/>
        </authorList>
    </citation>
    <scope>NUCLEOTIDE SEQUENCE [LARGE SCALE GENOMIC DNA]</scope>
    <source>
        <strain evidence="6">AMDSBA4</strain>
    </source>
</reference>
<proteinExistence type="inferred from homology"/>
<keyword evidence="6" id="KW-0966">Cell projection</keyword>
<accession>A0A2T2XGP8</accession>
<dbReference type="Pfam" id="PF04347">
    <property type="entry name" value="FliO"/>
    <property type="match status" value="1"/>
</dbReference>
<dbReference type="Proteomes" id="UP000242972">
    <property type="component" value="Unassembled WGS sequence"/>
</dbReference>
<dbReference type="GO" id="GO:0005886">
    <property type="term" value="C:plasma membrane"/>
    <property type="evidence" value="ECO:0007669"/>
    <property type="project" value="UniProtKB-SubCell"/>
</dbReference>
<keyword evidence="6" id="KW-0969">Cilium</keyword>
<evidence type="ECO:0000256" key="4">
    <source>
        <dbReference type="ARBA" id="ARBA00023136"/>
    </source>
</evidence>
<dbReference type="AlphaFoldDB" id="A0A2T2XGP8"/>
<evidence type="ECO:0000256" key="5">
    <source>
        <dbReference type="RuleBase" id="RU362064"/>
    </source>
</evidence>
<keyword evidence="6" id="KW-0282">Flagellum</keyword>
<dbReference type="InterPro" id="IPR022781">
    <property type="entry name" value="Flagellar_biosynth_FliO"/>
</dbReference>
<comment type="caution">
    <text evidence="6">The sequence shown here is derived from an EMBL/GenBank/DDBJ whole genome shotgun (WGS) entry which is preliminary data.</text>
</comment>
<evidence type="ECO:0000313" key="7">
    <source>
        <dbReference type="Proteomes" id="UP000242972"/>
    </source>
</evidence>
<sequence length="121" mass="13131">MGSAGLFLNFLWAMLLVVALAYVAARMLKKIGIGKTSASHYLEQIDYLPLGPKRGIAIVQVVDKTVCLGVTDESITLLMELDSTSVTQKAREAGSLGHEPVTLSQFADEMRKRFFPSGGDQ</sequence>
<keyword evidence="2 5" id="KW-0812">Transmembrane</keyword>
<dbReference type="EMBL" id="PXYW01000017">
    <property type="protein sequence ID" value="PSR33669.1"/>
    <property type="molecule type" value="Genomic_DNA"/>
</dbReference>
<gene>
    <name evidence="6" type="primary">fliO</name>
    <name evidence="6" type="ORF">C7B46_08660</name>
</gene>
<dbReference type="NCBIfam" id="TIGR03500">
    <property type="entry name" value="FliO_TIGR"/>
    <property type="match status" value="1"/>
</dbReference>
<organism evidence="6 7">
    <name type="scientific">Sulfobacillus benefaciens</name>
    <dbReference type="NCBI Taxonomy" id="453960"/>
    <lineage>
        <taxon>Bacteria</taxon>
        <taxon>Bacillati</taxon>
        <taxon>Bacillota</taxon>
        <taxon>Clostridia</taxon>
        <taxon>Eubacteriales</taxon>
        <taxon>Clostridiales Family XVII. Incertae Sedis</taxon>
        <taxon>Sulfobacillus</taxon>
    </lineage>
</organism>
<keyword evidence="1 5" id="KW-1003">Cell membrane</keyword>
<protein>
    <recommendedName>
        <fullName evidence="5">Flagellar protein</fullName>
    </recommendedName>
</protein>